<organism evidence="1 2">
    <name type="scientific">Portunus trituberculatus</name>
    <name type="common">Swimming crab</name>
    <name type="synonym">Neptunus trituberculatus</name>
    <dbReference type="NCBI Taxonomy" id="210409"/>
    <lineage>
        <taxon>Eukaryota</taxon>
        <taxon>Metazoa</taxon>
        <taxon>Ecdysozoa</taxon>
        <taxon>Arthropoda</taxon>
        <taxon>Crustacea</taxon>
        <taxon>Multicrustacea</taxon>
        <taxon>Malacostraca</taxon>
        <taxon>Eumalacostraca</taxon>
        <taxon>Eucarida</taxon>
        <taxon>Decapoda</taxon>
        <taxon>Pleocyemata</taxon>
        <taxon>Brachyura</taxon>
        <taxon>Eubrachyura</taxon>
        <taxon>Portunoidea</taxon>
        <taxon>Portunidae</taxon>
        <taxon>Portuninae</taxon>
        <taxon>Portunus</taxon>
    </lineage>
</organism>
<reference evidence="1 2" key="1">
    <citation type="submission" date="2019-05" db="EMBL/GenBank/DDBJ databases">
        <title>Another draft genome of Portunus trituberculatus and its Hox gene families provides insights of decapod evolution.</title>
        <authorList>
            <person name="Jeong J.-H."/>
            <person name="Song I."/>
            <person name="Kim S."/>
            <person name="Choi T."/>
            <person name="Kim D."/>
            <person name="Ryu S."/>
            <person name="Kim W."/>
        </authorList>
    </citation>
    <scope>NUCLEOTIDE SEQUENCE [LARGE SCALE GENOMIC DNA]</scope>
    <source>
        <tissue evidence="1">Muscle</tissue>
    </source>
</reference>
<proteinExistence type="predicted"/>
<dbReference type="EMBL" id="VSRR010010930">
    <property type="protein sequence ID" value="MPC52506.1"/>
    <property type="molecule type" value="Genomic_DNA"/>
</dbReference>
<sequence length="86" mass="9818">MKNFLKLKIISAAFNPIFLPFQFSSFFSSFSSFCEVCRTPPAEDNTLTGRLCLRERVSSLAVRYLSLPNNEWGLRAVYTRALGLDF</sequence>
<accession>A0A5B7G4M0</accession>
<evidence type="ECO:0000313" key="1">
    <source>
        <dbReference type="EMBL" id="MPC52506.1"/>
    </source>
</evidence>
<dbReference type="AlphaFoldDB" id="A0A5B7G4M0"/>
<dbReference type="Proteomes" id="UP000324222">
    <property type="component" value="Unassembled WGS sequence"/>
</dbReference>
<name>A0A5B7G4M0_PORTR</name>
<comment type="caution">
    <text evidence="1">The sequence shown here is derived from an EMBL/GenBank/DDBJ whole genome shotgun (WGS) entry which is preliminary data.</text>
</comment>
<keyword evidence="2" id="KW-1185">Reference proteome</keyword>
<gene>
    <name evidence="1" type="ORF">E2C01_046377</name>
</gene>
<protein>
    <submittedName>
        <fullName evidence="1">Uncharacterized protein</fullName>
    </submittedName>
</protein>
<evidence type="ECO:0000313" key="2">
    <source>
        <dbReference type="Proteomes" id="UP000324222"/>
    </source>
</evidence>